<organism evidence="1 2">
    <name type="scientific">Alicyclobacillus sacchari</name>
    <dbReference type="NCBI Taxonomy" id="392010"/>
    <lineage>
        <taxon>Bacteria</taxon>
        <taxon>Bacillati</taxon>
        <taxon>Bacillota</taxon>
        <taxon>Bacilli</taxon>
        <taxon>Bacillales</taxon>
        <taxon>Alicyclobacillaceae</taxon>
        <taxon>Alicyclobacillus</taxon>
    </lineage>
</organism>
<dbReference type="Proteomes" id="UP000294581">
    <property type="component" value="Unassembled WGS sequence"/>
</dbReference>
<accession>A0A4R8LNW1</accession>
<proteinExistence type="predicted"/>
<evidence type="ECO:0000313" key="2">
    <source>
        <dbReference type="Proteomes" id="UP000294581"/>
    </source>
</evidence>
<keyword evidence="2" id="KW-1185">Reference proteome</keyword>
<dbReference type="EMBL" id="SORF01000007">
    <property type="protein sequence ID" value="TDY46262.1"/>
    <property type="molecule type" value="Genomic_DNA"/>
</dbReference>
<reference evidence="1 2" key="1">
    <citation type="submission" date="2019-03" db="EMBL/GenBank/DDBJ databases">
        <title>Genomic Encyclopedia of Type Strains, Phase IV (KMG-IV): sequencing the most valuable type-strain genomes for metagenomic binning, comparative biology and taxonomic classification.</title>
        <authorList>
            <person name="Goeker M."/>
        </authorList>
    </citation>
    <scope>NUCLEOTIDE SEQUENCE [LARGE SCALE GENOMIC DNA]</scope>
    <source>
        <strain evidence="1 2">DSM 17974</strain>
    </source>
</reference>
<sequence>MKKLAMKKEVIATAAVLVALAAATIAPWPWI</sequence>
<name>A0A4R8LNW1_9BACL</name>
<evidence type="ECO:0000313" key="1">
    <source>
        <dbReference type="EMBL" id="TDY46262.1"/>
    </source>
</evidence>
<dbReference type="AlphaFoldDB" id="A0A4R8LNW1"/>
<gene>
    <name evidence="1" type="ORF">C7445_10736</name>
</gene>
<protein>
    <submittedName>
        <fullName evidence="1">Uncharacterized protein</fullName>
    </submittedName>
</protein>
<comment type="caution">
    <text evidence="1">The sequence shown here is derived from an EMBL/GenBank/DDBJ whole genome shotgun (WGS) entry which is preliminary data.</text>
</comment>